<dbReference type="EMBL" id="KI894023">
    <property type="protein sequence ID" value="OCF23948.1"/>
    <property type="molecule type" value="Genomic_DNA"/>
</dbReference>
<reference evidence="1" key="1">
    <citation type="submission" date="2013-07" db="EMBL/GenBank/DDBJ databases">
        <title>The Genome Sequence of Cryptococcus bestiolae CBS10118.</title>
        <authorList>
            <consortium name="The Broad Institute Genome Sequencing Platform"/>
            <person name="Cuomo C."/>
            <person name="Litvintseva A."/>
            <person name="Chen Y."/>
            <person name="Heitman J."/>
            <person name="Sun S."/>
            <person name="Springer D."/>
            <person name="Dromer F."/>
            <person name="Young S.K."/>
            <person name="Zeng Q."/>
            <person name="Gargeya S."/>
            <person name="Fitzgerald M."/>
            <person name="Abouelleil A."/>
            <person name="Alvarado L."/>
            <person name="Berlin A.M."/>
            <person name="Chapman S.B."/>
            <person name="Dewar J."/>
            <person name="Goldberg J."/>
            <person name="Griggs A."/>
            <person name="Gujja S."/>
            <person name="Hansen M."/>
            <person name="Howarth C."/>
            <person name="Imamovic A."/>
            <person name="Larimer J."/>
            <person name="McCowan C."/>
            <person name="Murphy C."/>
            <person name="Pearson M."/>
            <person name="Priest M."/>
            <person name="Roberts A."/>
            <person name="Saif S."/>
            <person name="Shea T."/>
            <person name="Sykes S."/>
            <person name="Wortman J."/>
            <person name="Nusbaum C."/>
            <person name="Birren B."/>
        </authorList>
    </citation>
    <scope>NUCLEOTIDE SEQUENCE [LARGE SCALE GENOMIC DNA]</scope>
    <source>
        <strain evidence="1">CBS 10118</strain>
    </source>
</reference>
<keyword evidence="3" id="KW-1185">Reference proteome</keyword>
<proteinExistence type="predicted"/>
<dbReference type="EMBL" id="CP144546">
    <property type="protein sequence ID" value="WVW85292.1"/>
    <property type="molecule type" value="Genomic_DNA"/>
</dbReference>
<reference evidence="1" key="3">
    <citation type="submission" date="2014-01" db="EMBL/GenBank/DDBJ databases">
        <title>Evolution of pathogenesis and genome organization in the Tremellales.</title>
        <authorList>
            <person name="Cuomo C."/>
            <person name="Litvintseva A."/>
            <person name="Heitman J."/>
            <person name="Chen Y."/>
            <person name="Sun S."/>
            <person name="Springer D."/>
            <person name="Dromer F."/>
            <person name="Young S."/>
            <person name="Zeng Q."/>
            <person name="Chapman S."/>
            <person name="Gujja S."/>
            <person name="Saif S."/>
            <person name="Birren B."/>
        </authorList>
    </citation>
    <scope>NUCLEOTIDE SEQUENCE</scope>
    <source>
        <strain evidence="1">CBS 10118</strain>
    </source>
</reference>
<reference evidence="2" key="2">
    <citation type="submission" date="2013-07" db="EMBL/GenBank/DDBJ databases">
        <authorList>
            <consortium name="The Broad Institute Genome Sequencing Platform"/>
            <person name="Cuomo C."/>
            <person name="Litvintseva A."/>
            <person name="Chen Y."/>
            <person name="Heitman J."/>
            <person name="Sun S."/>
            <person name="Springer D."/>
            <person name="Dromer F."/>
            <person name="Young S.K."/>
            <person name="Zeng Q."/>
            <person name="Gargeya S."/>
            <person name="Fitzgerald M."/>
            <person name="Abouelleil A."/>
            <person name="Alvarado L."/>
            <person name="Berlin A.M."/>
            <person name="Chapman S.B."/>
            <person name="Dewar J."/>
            <person name="Goldberg J."/>
            <person name="Griggs A."/>
            <person name="Gujja S."/>
            <person name="Hansen M."/>
            <person name="Howarth C."/>
            <person name="Imamovic A."/>
            <person name="Larimer J."/>
            <person name="McCowan C."/>
            <person name="Murphy C."/>
            <person name="Pearson M."/>
            <person name="Priest M."/>
            <person name="Roberts A."/>
            <person name="Saif S."/>
            <person name="Shea T."/>
            <person name="Sykes S."/>
            <person name="Wortman J."/>
            <person name="Nusbaum C."/>
            <person name="Birren B."/>
        </authorList>
    </citation>
    <scope>NUCLEOTIDE SEQUENCE</scope>
    <source>
        <strain evidence="2">CBS 10118</strain>
    </source>
</reference>
<accession>A0A1B9FYU2</accession>
<evidence type="ECO:0000313" key="1">
    <source>
        <dbReference type="EMBL" id="OCF23948.1"/>
    </source>
</evidence>
<reference evidence="2" key="4">
    <citation type="submission" date="2024-02" db="EMBL/GenBank/DDBJ databases">
        <title>Comparative genomics of Cryptococcus and Kwoniella reveals pathogenesis evolution and contrasting modes of karyotype evolution via chromosome fusion or intercentromeric recombination.</title>
        <authorList>
            <person name="Coelho M.A."/>
            <person name="David-Palma M."/>
            <person name="Shea T."/>
            <person name="Bowers K."/>
            <person name="McGinley-Smith S."/>
            <person name="Mohammad A.W."/>
            <person name="Gnirke A."/>
            <person name="Yurkov A.M."/>
            <person name="Nowrousian M."/>
            <person name="Sun S."/>
            <person name="Cuomo C.A."/>
            <person name="Heitman J."/>
        </authorList>
    </citation>
    <scope>NUCLEOTIDE SEQUENCE</scope>
    <source>
        <strain evidence="2">CBS 10118</strain>
    </source>
</reference>
<evidence type="ECO:0000313" key="2">
    <source>
        <dbReference type="EMBL" id="WVW85292.1"/>
    </source>
</evidence>
<dbReference type="GeneID" id="30211333"/>
<dbReference type="OrthoDB" id="2566180at2759"/>
<dbReference type="RefSeq" id="XP_019045018.1">
    <property type="nucleotide sequence ID" value="XM_019193541.1"/>
</dbReference>
<gene>
    <name evidence="1" type="ORF">I302_06934</name>
    <name evidence="2" type="ORF">I302_107330</name>
</gene>
<organism evidence="1">
    <name type="scientific">Kwoniella bestiolae CBS 10118</name>
    <dbReference type="NCBI Taxonomy" id="1296100"/>
    <lineage>
        <taxon>Eukaryota</taxon>
        <taxon>Fungi</taxon>
        <taxon>Dikarya</taxon>
        <taxon>Basidiomycota</taxon>
        <taxon>Agaricomycotina</taxon>
        <taxon>Tremellomycetes</taxon>
        <taxon>Tremellales</taxon>
        <taxon>Cryptococcaceae</taxon>
        <taxon>Kwoniella</taxon>
    </lineage>
</organism>
<dbReference type="KEGG" id="kbi:30211333"/>
<name>A0A1B9FYU2_9TREE</name>
<dbReference type="VEuPathDB" id="FungiDB:I302_06934"/>
<dbReference type="AlphaFoldDB" id="A0A1B9FYU2"/>
<evidence type="ECO:0000313" key="3">
    <source>
        <dbReference type="Proteomes" id="UP000092730"/>
    </source>
</evidence>
<sequence length="253" mass="28886">MPFPLPDIDFSSAISCTVNDSTLDFKLEDTPSVSSDDIPCPVKTVSLDFMALFRQSSHIVNRTDESREGQHQPSREEMKTLSKDVISRAFSLPSTKKFQLWQGDFVRLDDWREVFVPASNDDSVVHKDWIQIRHMPRVRDTHIVSRYHPGEQESLETHTRVRRTRAMERLTRTGESGPTGPLGLDDVTLGCSLLIPENFSAYKSTRAPVLVLLNGIEMTGTHTTYQGPVRWWTPVSLQHPRQKRLMTLDSPRK</sequence>
<protein>
    <submittedName>
        <fullName evidence="1">Uncharacterized protein</fullName>
    </submittedName>
</protein>
<dbReference type="Proteomes" id="UP000092730">
    <property type="component" value="Chromosome 6"/>
</dbReference>